<name>A0AAU1UJK3_9ACTN</name>
<proteinExistence type="predicted"/>
<dbReference type="InterPro" id="IPR007995">
    <property type="entry name" value="DUF742"/>
</dbReference>
<dbReference type="AlphaFoldDB" id="A0AAU1UJK3"/>
<dbReference type="Pfam" id="PF05331">
    <property type="entry name" value="DUF742"/>
    <property type="match status" value="1"/>
</dbReference>
<protein>
    <submittedName>
        <fullName evidence="1">DUF742 domain-containing protein</fullName>
    </submittedName>
</protein>
<dbReference type="PANTHER" id="PTHR36221">
    <property type="entry name" value="DUF742 DOMAIN-CONTAINING PROTEIN"/>
    <property type="match status" value="1"/>
</dbReference>
<dbReference type="PANTHER" id="PTHR36221:SF1">
    <property type="entry name" value="DUF742 DOMAIN-CONTAINING PROTEIN"/>
    <property type="match status" value="1"/>
</dbReference>
<organism evidence="1">
    <name type="scientific">Streptomyces sp. NBC_00119</name>
    <dbReference type="NCBI Taxonomy" id="2975659"/>
    <lineage>
        <taxon>Bacteria</taxon>
        <taxon>Bacillati</taxon>
        <taxon>Actinomycetota</taxon>
        <taxon>Actinomycetes</taxon>
        <taxon>Kitasatosporales</taxon>
        <taxon>Streptomycetaceae</taxon>
        <taxon>Streptomyces</taxon>
    </lineage>
</organism>
<evidence type="ECO:0000313" key="1">
    <source>
        <dbReference type="EMBL" id="WTS17345.1"/>
    </source>
</evidence>
<sequence length="125" mass="13255">MADFTDEPWLAEDTAQLRLYALTGGRTRPARALGLVSRVRAAPGLAPSTVDRLGPESAQVLELCGREPRSVAEIAGRLGVPVQVTKILLSDLLDSHVLVPALPPREADGSDPLLLEAALEGLRSL</sequence>
<gene>
    <name evidence="1" type="ORF">OHU69_43695</name>
</gene>
<accession>A0AAU1UJK3</accession>
<dbReference type="EMBL" id="CP108195">
    <property type="protein sequence ID" value="WTS17345.1"/>
    <property type="molecule type" value="Genomic_DNA"/>
</dbReference>
<reference evidence="1" key="1">
    <citation type="submission" date="2022-10" db="EMBL/GenBank/DDBJ databases">
        <title>The complete genomes of actinobacterial strains from the NBC collection.</title>
        <authorList>
            <person name="Joergensen T.S."/>
            <person name="Alvarez Arevalo M."/>
            <person name="Sterndorff E.B."/>
            <person name="Faurdal D."/>
            <person name="Vuksanovic O."/>
            <person name="Mourched A.-S."/>
            <person name="Charusanti P."/>
            <person name="Shaw S."/>
            <person name="Blin K."/>
            <person name="Weber T."/>
        </authorList>
    </citation>
    <scope>NUCLEOTIDE SEQUENCE</scope>
    <source>
        <strain evidence="1">NBC_00119</strain>
    </source>
</reference>